<name>A0A9P5YA46_9AGAR</name>
<organism evidence="3 4">
    <name type="scientific">Collybia nuda</name>
    <dbReference type="NCBI Taxonomy" id="64659"/>
    <lineage>
        <taxon>Eukaryota</taxon>
        <taxon>Fungi</taxon>
        <taxon>Dikarya</taxon>
        <taxon>Basidiomycota</taxon>
        <taxon>Agaricomycotina</taxon>
        <taxon>Agaricomycetes</taxon>
        <taxon>Agaricomycetidae</taxon>
        <taxon>Agaricales</taxon>
        <taxon>Tricholomatineae</taxon>
        <taxon>Clitocybaceae</taxon>
        <taxon>Collybia</taxon>
    </lineage>
</organism>
<proteinExistence type="predicted"/>
<dbReference type="SUPFAM" id="SSF50978">
    <property type="entry name" value="WD40 repeat-like"/>
    <property type="match status" value="1"/>
</dbReference>
<evidence type="ECO:0000259" key="2">
    <source>
        <dbReference type="Pfam" id="PF10313"/>
    </source>
</evidence>
<dbReference type="InterPro" id="IPR019417">
    <property type="entry name" value="DUF2415"/>
</dbReference>
<feature type="region of interest" description="Disordered" evidence="1">
    <location>
        <begin position="549"/>
        <end position="573"/>
    </location>
</feature>
<evidence type="ECO:0000313" key="3">
    <source>
        <dbReference type="EMBL" id="KAF9463940.1"/>
    </source>
</evidence>
<evidence type="ECO:0000313" key="4">
    <source>
        <dbReference type="Proteomes" id="UP000807353"/>
    </source>
</evidence>
<keyword evidence="4" id="KW-1185">Reference proteome</keyword>
<accession>A0A9P5YA46</accession>
<feature type="compositionally biased region" description="Basic and acidic residues" evidence="1">
    <location>
        <begin position="503"/>
        <end position="518"/>
    </location>
</feature>
<dbReference type="InterPro" id="IPR001680">
    <property type="entry name" value="WD40_rpt"/>
</dbReference>
<feature type="domain" description="DUF2415" evidence="2">
    <location>
        <begin position="313"/>
        <end position="350"/>
    </location>
</feature>
<dbReference type="Pfam" id="PF10313">
    <property type="entry name" value="DUF2415"/>
    <property type="match status" value="1"/>
</dbReference>
<dbReference type="PANTHER" id="PTHR43991">
    <property type="entry name" value="WD REPEAT PROTEIN (AFU_ORTHOLOGUE AFUA_8G05640)-RELATED"/>
    <property type="match status" value="1"/>
</dbReference>
<feature type="region of interest" description="Disordered" evidence="1">
    <location>
        <begin position="355"/>
        <end position="410"/>
    </location>
</feature>
<reference evidence="3" key="1">
    <citation type="submission" date="2020-11" db="EMBL/GenBank/DDBJ databases">
        <authorList>
            <consortium name="DOE Joint Genome Institute"/>
            <person name="Ahrendt S."/>
            <person name="Riley R."/>
            <person name="Andreopoulos W."/>
            <person name="Labutti K."/>
            <person name="Pangilinan J."/>
            <person name="Ruiz-Duenas F.J."/>
            <person name="Barrasa J.M."/>
            <person name="Sanchez-Garcia M."/>
            <person name="Camarero S."/>
            <person name="Miyauchi S."/>
            <person name="Serrano A."/>
            <person name="Linde D."/>
            <person name="Babiker R."/>
            <person name="Drula E."/>
            <person name="Ayuso-Fernandez I."/>
            <person name="Pacheco R."/>
            <person name="Padilla G."/>
            <person name="Ferreira P."/>
            <person name="Barriuso J."/>
            <person name="Kellner H."/>
            <person name="Castanera R."/>
            <person name="Alfaro M."/>
            <person name="Ramirez L."/>
            <person name="Pisabarro A.G."/>
            <person name="Kuo A."/>
            <person name="Tritt A."/>
            <person name="Lipzen A."/>
            <person name="He G."/>
            <person name="Yan M."/>
            <person name="Ng V."/>
            <person name="Cullen D."/>
            <person name="Martin F."/>
            <person name="Rosso M.-N."/>
            <person name="Henrissat B."/>
            <person name="Hibbett D."/>
            <person name="Martinez A.T."/>
            <person name="Grigoriev I.V."/>
        </authorList>
    </citation>
    <scope>NUCLEOTIDE SEQUENCE</scope>
    <source>
        <strain evidence="3">CBS 247.69</strain>
    </source>
</reference>
<feature type="region of interest" description="Disordered" evidence="1">
    <location>
        <begin position="497"/>
        <end position="526"/>
    </location>
</feature>
<dbReference type="SMART" id="SM00320">
    <property type="entry name" value="WD40"/>
    <property type="match status" value="2"/>
</dbReference>
<dbReference type="AlphaFoldDB" id="A0A9P5YA46"/>
<dbReference type="PANTHER" id="PTHR43991:SF9">
    <property type="entry name" value="DUF2415 DOMAIN-CONTAINING PROTEIN"/>
    <property type="match status" value="1"/>
</dbReference>
<dbReference type="EMBL" id="MU150258">
    <property type="protein sequence ID" value="KAF9463940.1"/>
    <property type="molecule type" value="Genomic_DNA"/>
</dbReference>
<comment type="caution">
    <text evidence="3">The sequence shown here is derived from an EMBL/GenBank/DDBJ whole genome shotgun (WGS) entry which is preliminary data.</text>
</comment>
<evidence type="ECO:0000256" key="1">
    <source>
        <dbReference type="SAM" id="MobiDB-lite"/>
    </source>
</evidence>
<gene>
    <name evidence="3" type="ORF">BDZ94DRAFT_579960</name>
</gene>
<dbReference type="OrthoDB" id="64353at2759"/>
<sequence length="656" mass="71449">MARDSSLLSSTTPTAIAPATIHIGHVQLRDLIICPREKGVVNYVQQNLIVEHNLNKPDSTPRTLVKVPFTPNTLTSLNLDGTDDTLLAAGGQEAEIHLSYHSQNPRYRNGIAWQYDSQMIGSINNSVLLTSLSLTRSNQSSIEPRVGISNNDCTVRFYDVPIRNQPKRRLDEVGCLRMDVPVNHSSISPDGRTLLSVGDSSKVYLHQISGGARLCFTSIRTLTIPSPDAASFSYPASLAASFSTSFSADGLKFAVASQEGVLAVWDVRSTKPLKVFQTDKNRAYGGGNGAASGWIGDDIFDWSGGGRRAPGWSVRNVKFGGSGKELMTFTEHTSLLHVVDARTFETEEIVRVPTVVGRSSPPPVSQAHLQPPQPRYTSRPPLSPHRHTVTSHYPSPTSPRHISPRRSGYQSQPHIVQALGDTFRIASPYSPPSSISDSTWRALRMSAPPGHVANEEEYSDILVIPPLGDREVESDVQALLGGHGIRARTQRSHEYGLAPSGSRIHEYDRDHEHERDNENTGSTHADYEYIPGLRRRPMVGRGDEDMEVDELESDCVSSHTPSRSSSPSPSTHIATVLASPASGRFASPAPTLTRVGSVGVGTGVGQQEMGYEPDLDLAGTCFDPSGRYVYVGSKEAVVEWSVTGGDKQWWFGNGWM</sequence>
<protein>
    <submittedName>
        <fullName evidence="3">WD40-repeat-containing domain protein</fullName>
    </submittedName>
</protein>
<feature type="compositionally biased region" description="Low complexity" evidence="1">
    <location>
        <begin position="557"/>
        <end position="572"/>
    </location>
</feature>
<dbReference type="Proteomes" id="UP000807353">
    <property type="component" value="Unassembled WGS sequence"/>
</dbReference>
<dbReference type="Gene3D" id="2.130.10.10">
    <property type="entry name" value="YVTN repeat-like/Quinoprotein amine dehydrogenase"/>
    <property type="match status" value="1"/>
</dbReference>
<feature type="compositionally biased region" description="Polar residues" evidence="1">
    <location>
        <begin position="390"/>
        <end position="400"/>
    </location>
</feature>
<dbReference type="InterPro" id="IPR036322">
    <property type="entry name" value="WD40_repeat_dom_sf"/>
</dbReference>
<dbReference type="InterPro" id="IPR015943">
    <property type="entry name" value="WD40/YVTN_repeat-like_dom_sf"/>
</dbReference>